<dbReference type="PRINTS" id="PR00081">
    <property type="entry name" value="GDHRDH"/>
</dbReference>
<evidence type="ECO:0000313" key="2">
    <source>
        <dbReference type="EMBL" id="KAF2657153.1"/>
    </source>
</evidence>
<organism evidence="2 3">
    <name type="scientific">Lophiostoma macrostomum CBS 122681</name>
    <dbReference type="NCBI Taxonomy" id="1314788"/>
    <lineage>
        <taxon>Eukaryota</taxon>
        <taxon>Fungi</taxon>
        <taxon>Dikarya</taxon>
        <taxon>Ascomycota</taxon>
        <taxon>Pezizomycotina</taxon>
        <taxon>Dothideomycetes</taxon>
        <taxon>Pleosporomycetidae</taxon>
        <taxon>Pleosporales</taxon>
        <taxon>Lophiostomataceae</taxon>
        <taxon>Lophiostoma</taxon>
    </lineage>
</organism>
<protein>
    <submittedName>
        <fullName evidence="2">NAD(P)-binding protein</fullName>
    </submittedName>
</protein>
<proteinExistence type="predicted"/>
<dbReference type="OrthoDB" id="542013at2759"/>
<dbReference type="PANTHER" id="PTHR43157:SF35">
    <property type="entry name" value="DEHYDROGENASE_REDUCTASE FAMILY PROTEIN, PUTATIVE-RELATED"/>
    <property type="match status" value="1"/>
</dbReference>
<sequence length="343" mass="37549">MSFLNAQFTTITPITLVNLSGRTVLITGANTGIGLETAREILKSKPRRLILAVRNLQKGNAAAMSLRSSKQSLGNTETHVEVRELDMADNKSVRRFVDGLEGARVDFAVLNAGIVNMHVGIWTMKWQQNTSGTELDLQVNVLGPALLSLLLLPNLRLAARQHKPGSETPKSHLTFVSSGLHARARFSERGLPEGSILAALNDREKRDQGFDSTEQYATSKLLNLLWAREFAKRVGNADVIVNAPNPGFCKTGLQRDTAGMMRYVKLVVAAILGRRVEDGARCVVDAVLVKGEESHGKYLSEAQVTDEVEGIRGDEGVELQRRVWDEVTAWLKSEGAVEDGELV</sequence>
<dbReference type="AlphaFoldDB" id="A0A6A6TE21"/>
<dbReference type="Proteomes" id="UP000799324">
    <property type="component" value="Unassembled WGS sequence"/>
</dbReference>
<keyword evidence="3" id="KW-1185">Reference proteome</keyword>
<dbReference type="PANTHER" id="PTHR43157">
    <property type="entry name" value="PHOSPHATIDYLINOSITOL-GLYCAN BIOSYNTHESIS CLASS F PROTEIN-RELATED"/>
    <property type="match status" value="1"/>
</dbReference>
<reference evidence="2" key="1">
    <citation type="journal article" date="2020" name="Stud. Mycol.">
        <title>101 Dothideomycetes genomes: a test case for predicting lifestyles and emergence of pathogens.</title>
        <authorList>
            <person name="Haridas S."/>
            <person name="Albert R."/>
            <person name="Binder M."/>
            <person name="Bloem J."/>
            <person name="Labutti K."/>
            <person name="Salamov A."/>
            <person name="Andreopoulos B."/>
            <person name="Baker S."/>
            <person name="Barry K."/>
            <person name="Bills G."/>
            <person name="Bluhm B."/>
            <person name="Cannon C."/>
            <person name="Castanera R."/>
            <person name="Culley D."/>
            <person name="Daum C."/>
            <person name="Ezra D."/>
            <person name="Gonzalez J."/>
            <person name="Henrissat B."/>
            <person name="Kuo A."/>
            <person name="Liang C."/>
            <person name="Lipzen A."/>
            <person name="Lutzoni F."/>
            <person name="Magnuson J."/>
            <person name="Mondo S."/>
            <person name="Nolan M."/>
            <person name="Ohm R."/>
            <person name="Pangilinan J."/>
            <person name="Park H.-J."/>
            <person name="Ramirez L."/>
            <person name="Alfaro M."/>
            <person name="Sun H."/>
            <person name="Tritt A."/>
            <person name="Yoshinaga Y."/>
            <person name="Zwiers L.-H."/>
            <person name="Turgeon B."/>
            <person name="Goodwin S."/>
            <person name="Spatafora J."/>
            <person name="Crous P."/>
            <person name="Grigoriev I."/>
        </authorList>
    </citation>
    <scope>NUCLEOTIDE SEQUENCE</scope>
    <source>
        <strain evidence="2">CBS 122681</strain>
    </source>
</reference>
<name>A0A6A6TE21_9PLEO</name>
<gene>
    <name evidence="2" type="ORF">K491DRAFT_655308</name>
</gene>
<accession>A0A6A6TE21</accession>
<dbReference type="SUPFAM" id="SSF51735">
    <property type="entry name" value="NAD(P)-binding Rossmann-fold domains"/>
    <property type="match status" value="1"/>
</dbReference>
<evidence type="ECO:0000256" key="1">
    <source>
        <dbReference type="ARBA" id="ARBA00023002"/>
    </source>
</evidence>
<keyword evidence="1" id="KW-0560">Oxidoreductase</keyword>
<dbReference type="EMBL" id="MU004328">
    <property type="protein sequence ID" value="KAF2657153.1"/>
    <property type="molecule type" value="Genomic_DNA"/>
</dbReference>
<dbReference type="InterPro" id="IPR036291">
    <property type="entry name" value="NAD(P)-bd_dom_sf"/>
</dbReference>
<dbReference type="GO" id="GO:0016491">
    <property type="term" value="F:oxidoreductase activity"/>
    <property type="evidence" value="ECO:0007669"/>
    <property type="project" value="UniProtKB-KW"/>
</dbReference>
<dbReference type="InterPro" id="IPR002347">
    <property type="entry name" value="SDR_fam"/>
</dbReference>
<evidence type="ECO:0000313" key="3">
    <source>
        <dbReference type="Proteomes" id="UP000799324"/>
    </source>
</evidence>
<dbReference type="Pfam" id="PF00106">
    <property type="entry name" value="adh_short"/>
    <property type="match status" value="1"/>
</dbReference>
<dbReference type="Gene3D" id="3.40.50.720">
    <property type="entry name" value="NAD(P)-binding Rossmann-like Domain"/>
    <property type="match status" value="1"/>
</dbReference>